<comment type="similarity">
    <text evidence="8">Belongs to the LpoA family.</text>
</comment>
<feature type="region of interest" description="Disordered" evidence="9">
    <location>
        <begin position="290"/>
        <end position="359"/>
    </location>
</feature>
<reference evidence="11 12" key="1">
    <citation type="submission" date="2019-03" db="EMBL/GenBank/DDBJ databases">
        <title>Genomic Encyclopedia of Type Strains, Phase IV (KMG-IV): sequencing the most valuable type-strain genomes for metagenomic binning, comparative biology and taxonomic classification.</title>
        <authorList>
            <person name="Goeker M."/>
        </authorList>
    </citation>
    <scope>NUCLEOTIDE SEQUENCE [LARGE SCALE GENOMIC DNA]</scope>
    <source>
        <strain evidence="11 12">DSM 19580</strain>
    </source>
</reference>
<comment type="subunit">
    <text evidence="8">Interacts with PBP1a.</text>
</comment>
<comment type="function">
    <text evidence="8">Regulator of peptidoglycan synthesis that is essential for the function of penicillin-binding protein 1A (PBP1a).</text>
</comment>
<dbReference type="InterPro" id="IPR011990">
    <property type="entry name" value="TPR-like_helical_dom_sf"/>
</dbReference>
<gene>
    <name evidence="8" type="primary">lpoA</name>
    <name evidence="11" type="ORF">EDC52_102115</name>
</gene>
<evidence type="ECO:0000256" key="3">
    <source>
        <dbReference type="ARBA" id="ARBA00022984"/>
    </source>
</evidence>
<dbReference type="CDD" id="cd06339">
    <property type="entry name" value="PBP1_YraM_LppC_lipoprotein-like"/>
    <property type="match status" value="1"/>
</dbReference>
<evidence type="ECO:0000313" key="11">
    <source>
        <dbReference type="EMBL" id="TCV98795.1"/>
    </source>
</evidence>
<keyword evidence="2 8" id="KW-0133">Cell shape</keyword>
<evidence type="ECO:0000256" key="9">
    <source>
        <dbReference type="SAM" id="MobiDB-lite"/>
    </source>
</evidence>
<evidence type="ECO:0000313" key="12">
    <source>
        <dbReference type="Proteomes" id="UP000295719"/>
    </source>
</evidence>
<keyword evidence="6 8" id="KW-0998">Cell outer membrane</keyword>
<evidence type="ECO:0000256" key="5">
    <source>
        <dbReference type="ARBA" id="ARBA00023139"/>
    </source>
</evidence>
<comment type="caution">
    <text evidence="11">The sequence shown here is derived from an EMBL/GenBank/DDBJ whole genome shotgun (WGS) entry which is preliminary data.</text>
</comment>
<dbReference type="Gene3D" id="3.40.50.2300">
    <property type="match status" value="3"/>
</dbReference>
<accession>A0A4R3Z1C7</accession>
<evidence type="ECO:0000256" key="10">
    <source>
        <dbReference type="SAM" id="SignalP"/>
    </source>
</evidence>
<feature type="chain" id="PRO_5020478542" description="Penicillin-binding protein activator LpoA" evidence="10">
    <location>
        <begin position="32"/>
        <end position="698"/>
    </location>
</feature>
<organism evidence="11 12">
    <name type="scientific">Biostraticola tofi</name>
    <dbReference type="NCBI Taxonomy" id="466109"/>
    <lineage>
        <taxon>Bacteria</taxon>
        <taxon>Pseudomonadati</taxon>
        <taxon>Pseudomonadota</taxon>
        <taxon>Gammaproteobacteria</taxon>
        <taxon>Enterobacterales</taxon>
        <taxon>Bruguierivoracaceae</taxon>
        <taxon>Biostraticola</taxon>
    </lineage>
</organism>
<dbReference type="Gene3D" id="1.25.40.10">
    <property type="entry name" value="Tetratricopeptide repeat domain"/>
    <property type="match status" value="1"/>
</dbReference>
<keyword evidence="4 8" id="KW-0472">Membrane</keyword>
<dbReference type="InterPro" id="IPR007443">
    <property type="entry name" value="LpoA"/>
</dbReference>
<dbReference type="OrthoDB" id="6708821at2"/>
<dbReference type="HAMAP" id="MF_01890">
    <property type="entry name" value="LpoA"/>
    <property type="match status" value="1"/>
</dbReference>
<dbReference type="Proteomes" id="UP000295719">
    <property type="component" value="Unassembled WGS sequence"/>
</dbReference>
<dbReference type="PANTHER" id="PTHR38038:SF1">
    <property type="entry name" value="PENICILLIN-BINDING PROTEIN ACTIVATOR LPOA"/>
    <property type="match status" value="1"/>
</dbReference>
<sequence length="698" mass="73295">MLPSNVMGLKTRRVIPVVLAALILAACTGQAPRGSAGGVQEKAGASSSYYLQQMQQSSDDTKTGYQLLAIRALINEGKLDEANRQLSALPQGLNEALQRERVLLSAEFALAQGQQQNALAALKQLNAGSLTDAQKLRYYQAYISAGKSQPSLDLVRVLIAQEPLVGQDAHQQNIDQTWQALLGLTAQQQAGIAINADENVLQGWLDLLRIYNDNRQDPTLLKTAIADWQVRYPHNPAAKTLPTSLSQMQNYQPGSVGKIALLLPLSGQARVFSNAIQQGFNAARNGQQITAPAPQPVDTAAAGGQIPAAGDSAAAGGQVPAAGDSAAAGGQVPAVGDSAGDTQLPVGATETNDGATGAAGQPDVVPAPAANVEVQVYDTVGQSLPALLTRAQQDGATLVVGPLLKNEVEQLYNAPGTLNVLALNHPENLQNRPNMCYFALSPEDEARDAAAHIYHQGRQQPLLLIPRGPLGDRVAKAFSEAWAQAGGSTVLEQRIGSAAELKQGINSGAGIRLSGTPVTGTAAGAPQSVTIAGLTLDAPSSDGAVSPSAAPSGNVDAVYIIATPAELALIKPMIDMRTSSRSKPALFASSRSYQADAGPDYRLELDGLEFSDIPLLTGANPALLQQTRRQFNADYSLVRLYAMGMDAWTLANHFTQMRQIPGFQITGGTGLLTASGDCVINRKLSWLKYQRGQLVQAQ</sequence>
<evidence type="ECO:0000256" key="2">
    <source>
        <dbReference type="ARBA" id="ARBA00022960"/>
    </source>
</evidence>
<dbReference type="InterPro" id="IPR028082">
    <property type="entry name" value="Peripla_BP_I"/>
</dbReference>
<keyword evidence="3 8" id="KW-0573">Peptidoglycan synthesis</keyword>
<dbReference type="PANTHER" id="PTHR38038">
    <property type="entry name" value="PENICILLIN-BINDING PROTEIN ACTIVATOR LPOA"/>
    <property type="match status" value="1"/>
</dbReference>
<evidence type="ECO:0000256" key="8">
    <source>
        <dbReference type="HAMAP-Rule" id="MF_01890"/>
    </source>
</evidence>
<name>A0A4R3Z1C7_9GAMM</name>
<proteinExistence type="inferred from homology"/>
<dbReference type="GO" id="GO:0031241">
    <property type="term" value="C:periplasmic side of cell outer membrane"/>
    <property type="evidence" value="ECO:0007669"/>
    <property type="project" value="UniProtKB-UniRule"/>
</dbReference>
<dbReference type="GO" id="GO:0030234">
    <property type="term" value="F:enzyme regulator activity"/>
    <property type="evidence" value="ECO:0007669"/>
    <property type="project" value="UniProtKB-UniRule"/>
</dbReference>
<keyword evidence="1 8" id="KW-0732">Signal</keyword>
<dbReference type="SUPFAM" id="SSF53822">
    <property type="entry name" value="Periplasmic binding protein-like I"/>
    <property type="match status" value="1"/>
</dbReference>
<feature type="signal peptide" evidence="10">
    <location>
        <begin position="1"/>
        <end position="31"/>
    </location>
</feature>
<dbReference type="Gene3D" id="1.25.40.650">
    <property type="match status" value="1"/>
</dbReference>
<dbReference type="GO" id="GO:0008360">
    <property type="term" value="P:regulation of cell shape"/>
    <property type="evidence" value="ECO:0007669"/>
    <property type="project" value="UniProtKB-KW"/>
</dbReference>
<keyword evidence="7" id="KW-0449">Lipoprotein</keyword>
<dbReference type="EMBL" id="SMCR01000002">
    <property type="protein sequence ID" value="TCV98795.1"/>
    <property type="molecule type" value="Genomic_DNA"/>
</dbReference>
<keyword evidence="12" id="KW-1185">Reference proteome</keyword>
<evidence type="ECO:0000256" key="4">
    <source>
        <dbReference type="ARBA" id="ARBA00023136"/>
    </source>
</evidence>
<dbReference type="AlphaFoldDB" id="A0A4R3Z1C7"/>
<evidence type="ECO:0000256" key="7">
    <source>
        <dbReference type="ARBA" id="ARBA00023288"/>
    </source>
</evidence>
<keyword evidence="5" id="KW-0564">Palmitate</keyword>
<evidence type="ECO:0000256" key="6">
    <source>
        <dbReference type="ARBA" id="ARBA00023237"/>
    </source>
</evidence>
<dbReference type="GO" id="GO:0009252">
    <property type="term" value="P:peptidoglycan biosynthetic process"/>
    <property type="evidence" value="ECO:0007669"/>
    <property type="project" value="UniProtKB-UniRule"/>
</dbReference>
<protein>
    <recommendedName>
        <fullName evidence="8">Penicillin-binding protein activator LpoA</fullName>
        <shortName evidence="8">PBP activator LpoA</shortName>
    </recommendedName>
</protein>
<evidence type="ECO:0000256" key="1">
    <source>
        <dbReference type="ARBA" id="ARBA00022729"/>
    </source>
</evidence>
<dbReference type="Pfam" id="PF04348">
    <property type="entry name" value="LppC"/>
    <property type="match status" value="2"/>
</dbReference>
<dbReference type="RefSeq" id="WP_131864200.1">
    <property type="nucleotide sequence ID" value="NZ_SMCR01000002.1"/>
</dbReference>